<dbReference type="AlphaFoldDB" id="A0A0F9NZI6"/>
<name>A0A0F9NZI6_9ZZZZ</name>
<organism evidence="1">
    <name type="scientific">marine sediment metagenome</name>
    <dbReference type="NCBI Taxonomy" id="412755"/>
    <lineage>
        <taxon>unclassified sequences</taxon>
        <taxon>metagenomes</taxon>
        <taxon>ecological metagenomes</taxon>
    </lineage>
</organism>
<accession>A0A0F9NZI6</accession>
<dbReference type="EMBL" id="LAZR01007216">
    <property type="protein sequence ID" value="KKM86672.1"/>
    <property type="molecule type" value="Genomic_DNA"/>
</dbReference>
<sequence length="124" mass="14389">MRIKKICLDLDDVCNAFTLQALKHVGCDIDVNDFSAYKPEWGFDIIRAANELLPFMNFTKKSFWERFYWKDWTDFPKSKEFDFLLETSISLVGQENVLILTNPICGPEVNDFSTMECLKESISG</sequence>
<proteinExistence type="predicted"/>
<gene>
    <name evidence="1" type="ORF">LCGC14_1276590</name>
</gene>
<protein>
    <submittedName>
        <fullName evidence="1">Uncharacterized protein</fullName>
    </submittedName>
</protein>
<comment type="caution">
    <text evidence="1">The sequence shown here is derived from an EMBL/GenBank/DDBJ whole genome shotgun (WGS) entry which is preliminary data.</text>
</comment>
<evidence type="ECO:0000313" key="1">
    <source>
        <dbReference type="EMBL" id="KKM86672.1"/>
    </source>
</evidence>
<reference evidence="1" key="1">
    <citation type="journal article" date="2015" name="Nature">
        <title>Complex archaea that bridge the gap between prokaryotes and eukaryotes.</title>
        <authorList>
            <person name="Spang A."/>
            <person name="Saw J.H."/>
            <person name="Jorgensen S.L."/>
            <person name="Zaremba-Niedzwiedzka K."/>
            <person name="Martijn J."/>
            <person name="Lind A.E."/>
            <person name="van Eijk R."/>
            <person name="Schleper C."/>
            <person name="Guy L."/>
            <person name="Ettema T.J."/>
        </authorList>
    </citation>
    <scope>NUCLEOTIDE SEQUENCE</scope>
</reference>